<feature type="compositionally biased region" description="Polar residues" evidence="1">
    <location>
        <begin position="154"/>
        <end position="166"/>
    </location>
</feature>
<feature type="compositionally biased region" description="Acidic residues" evidence="1">
    <location>
        <begin position="29"/>
        <end position="44"/>
    </location>
</feature>
<gene>
    <name evidence="2" type="ORF">GSTENG00030561001</name>
</gene>
<dbReference type="EMBL" id="CAAE01015004">
    <property type="protein sequence ID" value="CAG09324.1"/>
    <property type="molecule type" value="Genomic_DNA"/>
</dbReference>
<accession>Q4RQK8</accession>
<evidence type="ECO:0000313" key="2">
    <source>
        <dbReference type="EMBL" id="CAG09324.1"/>
    </source>
</evidence>
<name>Q4RQK8_TETNG</name>
<evidence type="ECO:0000256" key="1">
    <source>
        <dbReference type="SAM" id="MobiDB-lite"/>
    </source>
</evidence>
<feature type="region of interest" description="Disordered" evidence="1">
    <location>
        <begin position="21"/>
        <end position="166"/>
    </location>
</feature>
<dbReference type="KEGG" id="tng:GSTEN00030561G001"/>
<dbReference type="AlphaFoldDB" id="Q4RQK8"/>
<reference evidence="2" key="2">
    <citation type="submission" date="2004-02" db="EMBL/GenBank/DDBJ databases">
        <authorList>
            <consortium name="Genoscope"/>
            <consortium name="Whitehead Institute Centre for Genome Research"/>
        </authorList>
    </citation>
    <scope>NUCLEOTIDE SEQUENCE</scope>
</reference>
<comment type="caution">
    <text evidence="2">The sequence shown here is derived from an EMBL/GenBank/DDBJ whole genome shotgun (WGS) entry which is preliminary data.</text>
</comment>
<proteinExistence type="predicted"/>
<reference evidence="2" key="1">
    <citation type="journal article" date="2004" name="Nature">
        <title>Genome duplication in the teleost fish Tetraodon nigroviridis reveals the early vertebrate proto-karyotype.</title>
        <authorList>
            <person name="Jaillon O."/>
            <person name="Aury J.-M."/>
            <person name="Brunet F."/>
            <person name="Petit J.-L."/>
            <person name="Stange-Thomann N."/>
            <person name="Mauceli E."/>
            <person name="Bouneau L."/>
            <person name="Fischer C."/>
            <person name="Ozouf-Costaz C."/>
            <person name="Bernot A."/>
            <person name="Nicaud S."/>
            <person name="Jaffe D."/>
            <person name="Fisher S."/>
            <person name="Lutfalla G."/>
            <person name="Dossat C."/>
            <person name="Segurens B."/>
            <person name="Dasilva C."/>
            <person name="Salanoubat M."/>
            <person name="Levy M."/>
            <person name="Boudet N."/>
            <person name="Castellano S."/>
            <person name="Anthouard V."/>
            <person name="Jubin C."/>
            <person name="Castelli V."/>
            <person name="Katinka M."/>
            <person name="Vacherie B."/>
            <person name="Biemont C."/>
            <person name="Skalli Z."/>
            <person name="Cattolico L."/>
            <person name="Poulain J."/>
            <person name="De Berardinis V."/>
            <person name="Cruaud C."/>
            <person name="Duprat S."/>
            <person name="Brottier P."/>
            <person name="Coutanceau J.-P."/>
            <person name="Gouzy J."/>
            <person name="Parra G."/>
            <person name="Lardier G."/>
            <person name="Chapple C."/>
            <person name="McKernan K.J."/>
            <person name="McEwan P."/>
            <person name="Bosak S."/>
            <person name="Kellis M."/>
            <person name="Volff J.-N."/>
            <person name="Guigo R."/>
            <person name="Zody M.C."/>
            <person name="Mesirov J."/>
            <person name="Lindblad-Toh K."/>
            <person name="Birren B."/>
            <person name="Nusbaum C."/>
            <person name="Kahn D."/>
            <person name="Robinson-Rechavi M."/>
            <person name="Laudet V."/>
            <person name="Schachter V."/>
            <person name="Quetier F."/>
            <person name="Saurin W."/>
            <person name="Scarpelli C."/>
            <person name="Wincker P."/>
            <person name="Lander E.S."/>
            <person name="Weissenbach J."/>
            <person name="Roest Crollius H."/>
        </authorList>
    </citation>
    <scope>NUCLEOTIDE SEQUENCE [LARGE SCALE GENOMIC DNA]</scope>
</reference>
<organism evidence="2">
    <name type="scientific">Tetraodon nigroviridis</name>
    <name type="common">Spotted green pufferfish</name>
    <name type="synonym">Chelonodon nigroviridis</name>
    <dbReference type="NCBI Taxonomy" id="99883"/>
    <lineage>
        <taxon>Eukaryota</taxon>
        <taxon>Metazoa</taxon>
        <taxon>Chordata</taxon>
        <taxon>Craniata</taxon>
        <taxon>Vertebrata</taxon>
        <taxon>Euteleostomi</taxon>
        <taxon>Actinopterygii</taxon>
        <taxon>Neopterygii</taxon>
        <taxon>Teleostei</taxon>
        <taxon>Neoteleostei</taxon>
        <taxon>Acanthomorphata</taxon>
        <taxon>Eupercaria</taxon>
        <taxon>Tetraodontiformes</taxon>
        <taxon>Tetradontoidea</taxon>
        <taxon>Tetraodontidae</taxon>
        <taxon>Tetraodon</taxon>
    </lineage>
</organism>
<protein>
    <submittedName>
        <fullName evidence="2">(spotted green pufferfish) hypothetical protein</fullName>
    </submittedName>
</protein>
<sequence>MEAHEFGADSRLVSQVLEIIGGATHEAPQEPEDSEAWPAEEGDDSVFYSDTDQGRIRDAGGKTGGGTDEDEEAGVIIRESPEVEEDQDQSAAEGPEPDRNMEAQVQKTPSGTADPLEDEQTAPETPTLQRFPPKLAGEEAPEGFHHRPGAGYTTLPSPNTSFNHLTSSKYDTASYRRIQRGNTRQKIEKFEFMILNL</sequence>
<dbReference type="OrthoDB" id="9947518at2759"/>